<reference evidence="2 3" key="1">
    <citation type="journal article" date="2018" name="Sci. Rep.">
        <title>Comparative genomics provides insights into the lifestyle and reveals functional heterogeneity of dark septate endophytic fungi.</title>
        <authorList>
            <person name="Knapp D.G."/>
            <person name="Nemeth J.B."/>
            <person name="Barry K."/>
            <person name="Hainaut M."/>
            <person name="Henrissat B."/>
            <person name="Johnson J."/>
            <person name="Kuo A."/>
            <person name="Lim J.H.P."/>
            <person name="Lipzen A."/>
            <person name="Nolan M."/>
            <person name="Ohm R.A."/>
            <person name="Tamas L."/>
            <person name="Grigoriev I.V."/>
            <person name="Spatafora J.W."/>
            <person name="Nagy L.G."/>
            <person name="Kovacs G.M."/>
        </authorList>
    </citation>
    <scope>NUCLEOTIDE SEQUENCE [LARGE SCALE GENOMIC DNA]</scope>
    <source>
        <strain evidence="2 3">DSE2036</strain>
    </source>
</reference>
<name>A0A2V1DM48_9PLEO</name>
<dbReference type="OrthoDB" id="3799403at2759"/>
<dbReference type="EMBL" id="KZ805418">
    <property type="protein sequence ID" value="PVH98214.1"/>
    <property type="molecule type" value="Genomic_DNA"/>
</dbReference>
<evidence type="ECO:0000313" key="3">
    <source>
        <dbReference type="Proteomes" id="UP000244855"/>
    </source>
</evidence>
<gene>
    <name evidence="2" type="ORF">DM02DRAFT_630433</name>
</gene>
<dbReference type="Proteomes" id="UP000244855">
    <property type="component" value="Unassembled WGS sequence"/>
</dbReference>
<feature type="compositionally biased region" description="Low complexity" evidence="1">
    <location>
        <begin position="89"/>
        <end position="99"/>
    </location>
</feature>
<proteinExistence type="predicted"/>
<dbReference type="AlphaFoldDB" id="A0A2V1DM48"/>
<accession>A0A2V1DM48</accession>
<protein>
    <submittedName>
        <fullName evidence="2">Uncharacterized protein</fullName>
    </submittedName>
</protein>
<evidence type="ECO:0000256" key="1">
    <source>
        <dbReference type="SAM" id="MobiDB-lite"/>
    </source>
</evidence>
<feature type="compositionally biased region" description="Basic and acidic residues" evidence="1">
    <location>
        <begin position="57"/>
        <end position="70"/>
    </location>
</feature>
<organism evidence="2 3">
    <name type="scientific">Periconia macrospinosa</name>
    <dbReference type="NCBI Taxonomy" id="97972"/>
    <lineage>
        <taxon>Eukaryota</taxon>
        <taxon>Fungi</taxon>
        <taxon>Dikarya</taxon>
        <taxon>Ascomycota</taxon>
        <taxon>Pezizomycotina</taxon>
        <taxon>Dothideomycetes</taxon>
        <taxon>Pleosporomycetidae</taxon>
        <taxon>Pleosporales</taxon>
        <taxon>Massarineae</taxon>
        <taxon>Periconiaceae</taxon>
        <taxon>Periconia</taxon>
    </lineage>
</organism>
<feature type="region of interest" description="Disordered" evidence="1">
    <location>
        <begin position="56"/>
        <end position="107"/>
    </location>
</feature>
<keyword evidence="3" id="KW-1185">Reference proteome</keyword>
<evidence type="ECO:0000313" key="2">
    <source>
        <dbReference type="EMBL" id="PVH98214.1"/>
    </source>
</evidence>
<sequence length="163" mass="18388">MAYFSSISDCCAVILHFVRTLVLLASIFTNINVNIFVGASIQVGWMSRSVPFTHTNRRVEPRSDEHRLTRDATSLQSTQRHEDVPNEPLPDNNLPETPDTFSTGKPKSIPTYSSILRIHEEIMAADAETIRIQQATIESQQEIIRGQKEMVHQLLGLLEMQGD</sequence>